<keyword evidence="6" id="KW-1185">Reference proteome</keyword>
<dbReference type="Gene3D" id="1.10.10.10">
    <property type="entry name" value="Winged helix-like DNA-binding domain superfamily/Winged helix DNA-binding domain"/>
    <property type="match status" value="1"/>
</dbReference>
<dbReference type="PANTHER" id="PTHR43413:SF7">
    <property type="entry name" value="HTH-TYPE TRANSCRIPTIONAL REGULATOR PTR2"/>
    <property type="match status" value="1"/>
</dbReference>
<dbReference type="SUPFAM" id="SSF54909">
    <property type="entry name" value="Dimeric alpha+beta barrel"/>
    <property type="match status" value="1"/>
</dbReference>
<dbReference type="Pfam" id="PF13412">
    <property type="entry name" value="HTH_24"/>
    <property type="match status" value="1"/>
</dbReference>
<reference evidence="5 6" key="1">
    <citation type="submission" date="2020-11" db="EMBL/GenBank/DDBJ databases">
        <title>Taxonomic evaluation of the Bacillus sporothermodurans group of bacteria based on whole genome sequences.</title>
        <authorList>
            <person name="Fiedler G."/>
            <person name="Herbstmann A.-D."/>
            <person name="Doll E."/>
            <person name="Wenning M."/>
            <person name="Brinks E."/>
            <person name="Kabisch J."/>
            <person name="Breitenwieser F."/>
            <person name="Lappann M."/>
            <person name="Boehnlein C."/>
            <person name="Franz C."/>
        </authorList>
    </citation>
    <scope>NUCLEOTIDE SEQUENCE [LARGE SCALE GENOMIC DNA]</scope>
    <source>
        <strain evidence="5 6">JCM 19841</strain>
    </source>
</reference>
<dbReference type="InterPro" id="IPR036388">
    <property type="entry name" value="WH-like_DNA-bd_sf"/>
</dbReference>
<dbReference type="Gene3D" id="3.30.70.920">
    <property type="match status" value="1"/>
</dbReference>
<keyword evidence="1" id="KW-0805">Transcription regulation</keyword>
<evidence type="ECO:0000313" key="6">
    <source>
        <dbReference type="Proteomes" id="UP000595691"/>
    </source>
</evidence>
<feature type="domain" description="HTH asnC-type" evidence="4">
    <location>
        <begin position="3"/>
        <end position="84"/>
    </location>
</feature>
<keyword evidence="2" id="KW-0238">DNA-binding</keyword>
<gene>
    <name evidence="5" type="ORF">I5776_04210</name>
</gene>
<evidence type="ECO:0000256" key="2">
    <source>
        <dbReference type="ARBA" id="ARBA00023125"/>
    </source>
</evidence>
<sequence>MTLDEKVIRILEIIEDNARIPLNTLAKMVNLSEAEVTDIIKDLEKRNIIASYISVINWSKLTEQEMVTAMIDVKVTPKRGVGFDDVAERIYRFPQVKSVYLMSGAFDLSVEVEGKTMLEVASFVSDKLATIESVLSTSTHFILKKFKHDGVILGENEKDRRMIIQP</sequence>
<protein>
    <submittedName>
        <fullName evidence="5">Lrp/AsnC family transcriptional regulator</fullName>
    </submittedName>
</protein>
<dbReference type="RefSeq" id="WP_202780677.1">
    <property type="nucleotide sequence ID" value="NZ_CP065425.1"/>
</dbReference>
<dbReference type="PRINTS" id="PR00033">
    <property type="entry name" value="HTHASNC"/>
</dbReference>
<evidence type="ECO:0000259" key="4">
    <source>
        <dbReference type="PROSITE" id="PS50956"/>
    </source>
</evidence>
<dbReference type="PROSITE" id="PS50956">
    <property type="entry name" value="HTH_ASNC_2"/>
    <property type="match status" value="1"/>
</dbReference>
<keyword evidence="3" id="KW-0804">Transcription</keyword>
<dbReference type="PANTHER" id="PTHR43413">
    <property type="entry name" value="TRANSCRIPTIONAL REGULATOR, ASNC FAMILY"/>
    <property type="match status" value="1"/>
</dbReference>
<dbReference type="InterPro" id="IPR036390">
    <property type="entry name" value="WH_DNA-bd_sf"/>
</dbReference>
<evidence type="ECO:0000313" key="5">
    <source>
        <dbReference type="EMBL" id="QQZ11412.1"/>
    </source>
</evidence>
<dbReference type="Pfam" id="PF01037">
    <property type="entry name" value="AsnC_trans_reg"/>
    <property type="match status" value="1"/>
</dbReference>
<dbReference type="Proteomes" id="UP000595691">
    <property type="component" value="Chromosome"/>
</dbReference>
<dbReference type="EMBL" id="CP065425">
    <property type="protein sequence ID" value="QQZ11412.1"/>
    <property type="molecule type" value="Genomic_DNA"/>
</dbReference>
<accession>A0ABX7E916</accession>
<dbReference type="SUPFAM" id="SSF46785">
    <property type="entry name" value="Winged helix' DNA-binding domain"/>
    <property type="match status" value="1"/>
</dbReference>
<organism evidence="5 6">
    <name type="scientific">Heyndrickxia vini</name>
    <dbReference type="NCBI Taxonomy" id="1476025"/>
    <lineage>
        <taxon>Bacteria</taxon>
        <taxon>Bacillati</taxon>
        <taxon>Bacillota</taxon>
        <taxon>Bacilli</taxon>
        <taxon>Bacillales</taxon>
        <taxon>Bacillaceae</taxon>
        <taxon>Heyndrickxia</taxon>
    </lineage>
</organism>
<name>A0ABX7E916_9BACI</name>
<dbReference type="InterPro" id="IPR019888">
    <property type="entry name" value="Tscrpt_reg_AsnC-like"/>
</dbReference>
<dbReference type="InterPro" id="IPR000485">
    <property type="entry name" value="AsnC-type_HTH_dom"/>
</dbReference>
<proteinExistence type="predicted"/>
<dbReference type="InterPro" id="IPR050684">
    <property type="entry name" value="HTH-Siroheme_Decarb"/>
</dbReference>
<dbReference type="InterPro" id="IPR019887">
    <property type="entry name" value="Tscrpt_reg_AsnC/Lrp_C"/>
</dbReference>
<evidence type="ECO:0000256" key="3">
    <source>
        <dbReference type="ARBA" id="ARBA00023163"/>
    </source>
</evidence>
<evidence type="ECO:0000256" key="1">
    <source>
        <dbReference type="ARBA" id="ARBA00023015"/>
    </source>
</evidence>
<dbReference type="SMART" id="SM00344">
    <property type="entry name" value="HTH_ASNC"/>
    <property type="match status" value="1"/>
</dbReference>
<dbReference type="InterPro" id="IPR011008">
    <property type="entry name" value="Dimeric_a/b-barrel"/>
</dbReference>